<dbReference type="InterPro" id="IPR050268">
    <property type="entry name" value="NADH-dep_flavin_reductase"/>
</dbReference>
<protein>
    <submittedName>
        <fullName evidence="3">Flavin reductase</fullName>
    </submittedName>
</protein>
<dbReference type="Proteomes" id="UP000306192">
    <property type="component" value="Unassembled WGS sequence"/>
</dbReference>
<dbReference type="Pfam" id="PF01613">
    <property type="entry name" value="Flavin_Reduct"/>
    <property type="match status" value="1"/>
</dbReference>
<dbReference type="Gene3D" id="2.30.110.10">
    <property type="entry name" value="Electron Transport, Fmn-binding Protein, Chain A"/>
    <property type="match status" value="1"/>
</dbReference>
<accession>A0A4T2BZK4</accession>
<comment type="caution">
    <text evidence="3">The sequence shown here is derived from an EMBL/GenBank/DDBJ whole genome shotgun (WGS) entry which is preliminary data.</text>
</comment>
<dbReference type="EMBL" id="QYRT01000020">
    <property type="protein sequence ID" value="TIH35296.1"/>
    <property type="molecule type" value="Genomic_DNA"/>
</dbReference>
<dbReference type="InterPro" id="IPR002563">
    <property type="entry name" value="Flavin_Rdtase-like_dom"/>
</dbReference>
<organism evidence="3 4">
    <name type="scientific">Subtercola vilae</name>
    <dbReference type="NCBI Taxonomy" id="2056433"/>
    <lineage>
        <taxon>Bacteria</taxon>
        <taxon>Bacillati</taxon>
        <taxon>Actinomycetota</taxon>
        <taxon>Actinomycetes</taxon>
        <taxon>Micrococcales</taxon>
        <taxon>Microbacteriaceae</taxon>
        <taxon>Subtercola</taxon>
    </lineage>
</organism>
<keyword evidence="1" id="KW-0560">Oxidoreductase</keyword>
<dbReference type="AlphaFoldDB" id="A0A4T2BZK4"/>
<dbReference type="SMART" id="SM00903">
    <property type="entry name" value="Flavin_Reduct"/>
    <property type="match status" value="1"/>
</dbReference>
<dbReference type="PANTHER" id="PTHR30466">
    <property type="entry name" value="FLAVIN REDUCTASE"/>
    <property type="match status" value="1"/>
</dbReference>
<dbReference type="PANTHER" id="PTHR30466:SF1">
    <property type="entry name" value="FMN REDUCTASE (NADH) RUTF"/>
    <property type="match status" value="1"/>
</dbReference>
<proteinExistence type="predicted"/>
<evidence type="ECO:0000259" key="2">
    <source>
        <dbReference type="SMART" id="SM00903"/>
    </source>
</evidence>
<evidence type="ECO:0000313" key="3">
    <source>
        <dbReference type="EMBL" id="TIH35296.1"/>
    </source>
</evidence>
<sequence length="198" mass="21451">MSTIPRAVDICFRPPLPSSQCISTRRTPEGHMGHAFNEVTLESDHDPALLRRALSQLATSVTVVTTTHEGRQHGFTANSFTSVSVNPPLVLACLADTAECYDAFSQTDRVAINVLSEGQAEHARLFATRGADKFGQVEVDSGRFGVPVIRGAMVTIEGTIHDRVVAGDHLMILVRVEHVSLDDSAPLTYQARAFKKLG</sequence>
<dbReference type="GO" id="GO:0006208">
    <property type="term" value="P:pyrimidine nucleobase catabolic process"/>
    <property type="evidence" value="ECO:0007669"/>
    <property type="project" value="TreeGrafter"/>
</dbReference>
<evidence type="ECO:0000256" key="1">
    <source>
        <dbReference type="ARBA" id="ARBA00023002"/>
    </source>
</evidence>
<name>A0A4T2BZK4_9MICO</name>
<keyword evidence="4" id="KW-1185">Reference proteome</keyword>
<dbReference type="GO" id="GO:0042602">
    <property type="term" value="F:riboflavin reductase (NADPH) activity"/>
    <property type="evidence" value="ECO:0007669"/>
    <property type="project" value="TreeGrafter"/>
</dbReference>
<dbReference type="InterPro" id="IPR012349">
    <property type="entry name" value="Split_barrel_FMN-bd"/>
</dbReference>
<dbReference type="GO" id="GO:0010181">
    <property type="term" value="F:FMN binding"/>
    <property type="evidence" value="ECO:0007669"/>
    <property type="project" value="InterPro"/>
</dbReference>
<reference evidence="3 4" key="1">
    <citation type="journal article" date="2019" name="Microorganisms">
        <title>Systematic Affiliation and Genome Analysis of Subtercola vilae DB165(T) with Particular Emphasis on Cold Adaptation of an Isolate from a High-Altitude Cold Volcano Lake.</title>
        <authorList>
            <person name="Villalobos A.S."/>
            <person name="Wiese J."/>
            <person name="Imhoff J.F."/>
            <person name="Dorador C."/>
            <person name="Keller A."/>
            <person name="Hentschel U."/>
        </authorList>
    </citation>
    <scope>NUCLEOTIDE SEQUENCE [LARGE SCALE GENOMIC DNA]</scope>
    <source>
        <strain evidence="3 4">DB165</strain>
    </source>
</reference>
<gene>
    <name evidence="3" type="ORF">D4765_11315</name>
</gene>
<feature type="domain" description="Flavin reductase like" evidence="2">
    <location>
        <begin position="54"/>
        <end position="196"/>
    </location>
</feature>
<dbReference type="SUPFAM" id="SSF50475">
    <property type="entry name" value="FMN-binding split barrel"/>
    <property type="match status" value="1"/>
</dbReference>
<evidence type="ECO:0000313" key="4">
    <source>
        <dbReference type="Proteomes" id="UP000306192"/>
    </source>
</evidence>